<name>A0A449IKN8_PSEFR</name>
<protein>
    <submittedName>
        <fullName evidence="1">Uncharacterized protein</fullName>
    </submittedName>
</protein>
<organism evidence="1 2">
    <name type="scientific">Pseudomonas fragi</name>
    <dbReference type="NCBI Taxonomy" id="296"/>
    <lineage>
        <taxon>Bacteria</taxon>
        <taxon>Pseudomonadati</taxon>
        <taxon>Pseudomonadota</taxon>
        <taxon>Gammaproteobacteria</taxon>
        <taxon>Pseudomonadales</taxon>
        <taxon>Pseudomonadaceae</taxon>
        <taxon>Pseudomonas</taxon>
    </lineage>
</organism>
<evidence type="ECO:0000313" key="2">
    <source>
        <dbReference type="Proteomes" id="UP000330809"/>
    </source>
</evidence>
<reference evidence="1 2" key="1">
    <citation type="submission" date="2019-02" db="EMBL/GenBank/DDBJ databases">
        <authorList>
            <consortium name="Pathogen Informatics"/>
        </authorList>
    </citation>
    <scope>NUCLEOTIDE SEQUENCE [LARGE SCALE GENOMIC DNA]</scope>
    <source>
        <strain evidence="1 2">3012STDY7103891</strain>
    </source>
</reference>
<dbReference type="AlphaFoldDB" id="A0A449IKN8"/>
<dbReference type="EMBL" id="CAACYJ010000035">
    <property type="protein sequence ID" value="VFB20016.1"/>
    <property type="molecule type" value="Genomic_DNA"/>
</dbReference>
<proteinExistence type="predicted"/>
<dbReference type="Proteomes" id="UP000330809">
    <property type="component" value="Unassembled WGS sequence"/>
</dbReference>
<dbReference type="RefSeq" id="WP_165484572.1">
    <property type="nucleotide sequence ID" value="NZ_CAACYJ010000035.1"/>
</dbReference>
<gene>
    <name evidence="1" type="ORF">NCTC10754_02627</name>
</gene>
<evidence type="ECO:0000313" key="1">
    <source>
        <dbReference type="EMBL" id="VFB20016.1"/>
    </source>
</evidence>
<sequence>MSTVTLTQQYISQQEEISLVGAPLPGVSVTWAPDHLLHWLIATKTLI</sequence>
<accession>A0A449IKN8</accession>